<keyword evidence="3" id="KW-1185">Reference proteome</keyword>
<proteinExistence type="predicted"/>
<feature type="compositionally biased region" description="Polar residues" evidence="1">
    <location>
        <begin position="8"/>
        <end position="20"/>
    </location>
</feature>
<dbReference type="GO" id="GO:0000911">
    <property type="term" value="P:cytokinesis by cell plate formation"/>
    <property type="evidence" value="ECO:0007669"/>
    <property type="project" value="InterPro"/>
</dbReference>
<organism evidence="2 3">
    <name type="scientific">Kingdonia uniflora</name>
    <dbReference type="NCBI Taxonomy" id="39325"/>
    <lineage>
        <taxon>Eukaryota</taxon>
        <taxon>Viridiplantae</taxon>
        <taxon>Streptophyta</taxon>
        <taxon>Embryophyta</taxon>
        <taxon>Tracheophyta</taxon>
        <taxon>Spermatophyta</taxon>
        <taxon>Magnoliopsida</taxon>
        <taxon>Ranunculales</taxon>
        <taxon>Circaeasteraceae</taxon>
        <taxon>Kingdonia</taxon>
    </lineage>
</organism>
<reference evidence="2 3" key="1">
    <citation type="journal article" date="2020" name="IScience">
        <title>Genome Sequencing of the Endangered Kingdonia uniflora (Circaeasteraceae, Ranunculales) Reveals Potential Mechanisms of Evolutionary Specialization.</title>
        <authorList>
            <person name="Sun Y."/>
            <person name="Deng T."/>
            <person name="Zhang A."/>
            <person name="Moore M.J."/>
            <person name="Landis J.B."/>
            <person name="Lin N."/>
            <person name="Zhang H."/>
            <person name="Zhang X."/>
            <person name="Huang J."/>
            <person name="Zhang X."/>
            <person name="Sun H."/>
            <person name="Wang H."/>
        </authorList>
    </citation>
    <scope>NUCLEOTIDE SEQUENCE [LARGE SCALE GENOMIC DNA]</scope>
    <source>
        <strain evidence="2">TB1705</strain>
        <tissue evidence="2">Leaf</tissue>
    </source>
</reference>
<comment type="caution">
    <text evidence="2">The sequence shown here is derived from an EMBL/GenBank/DDBJ whole genome shotgun (WGS) entry which is preliminary data.</text>
</comment>
<feature type="region of interest" description="Disordered" evidence="1">
    <location>
        <begin position="1"/>
        <end position="21"/>
    </location>
</feature>
<evidence type="ECO:0000313" key="2">
    <source>
        <dbReference type="EMBL" id="KAF6135896.1"/>
    </source>
</evidence>
<dbReference type="Proteomes" id="UP000541444">
    <property type="component" value="Unassembled WGS sequence"/>
</dbReference>
<dbReference type="PANTHER" id="PTHR31762:SF10">
    <property type="entry name" value="FAS-BINDING FACTOR-LIKE PROTEIN"/>
    <property type="match status" value="1"/>
</dbReference>
<dbReference type="InterPro" id="IPR040321">
    <property type="entry name" value="SCD2-like"/>
</dbReference>
<protein>
    <submittedName>
        <fullName evidence="2">Uncharacterized protein</fullName>
    </submittedName>
</protein>
<dbReference type="EMBL" id="JACGCM010002768">
    <property type="protein sequence ID" value="KAF6135896.1"/>
    <property type="molecule type" value="Genomic_DNA"/>
</dbReference>
<dbReference type="OrthoDB" id="2014962at2759"/>
<dbReference type="PANTHER" id="PTHR31762">
    <property type="entry name" value="FAS-BINDING FACTOR-LIKE PROTEIN"/>
    <property type="match status" value="1"/>
</dbReference>
<sequence length="198" mass="22617">MDLGNLNVRATGSHHSSSAVQDELDMLQEENESMLEKLRLAEDKFEEAEARASKKEAALEQRVAALKVTTQSHVKSEEVTSLRFEVETTRDEVTSAIEQLHGVESKVKSLRSMTQRMILTMEEMEEVILKRCWRARYWNLCVQHDIHPDISGQIFLRDMDDLSGEGNIESMLLVEKGMRELASLKVEDAVIFAMAQHR</sequence>
<evidence type="ECO:0000313" key="3">
    <source>
        <dbReference type="Proteomes" id="UP000541444"/>
    </source>
</evidence>
<accession>A0A7J7KZV5</accession>
<evidence type="ECO:0000256" key="1">
    <source>
        <dbReference type="SAM" id="MobiDB-lite"/>
    </source>
</evidence>
<gene>
    <name evidence="2" type="ORF">GIB67_006788</name>
</gene>
<dbReference type="AlphaFoldDB" id="A0A7J7KZV5"/>
<name>A0A7J7KZV5_9MAGN</name>